<dbReference type="GeneID" id="38118770"/>
<feature type="region of interest" description="Disordered" evidence="1">
    <location>
        <begin position="393"/>
        <end position="412"/>
    </location>
</feature>
<dbReference type="OrthoDB" id="5400409at2759"/>
<accession>A0A3D8RA12</accession>
<dbReference type="Proteomes" id="UP000256690">
    <property type="component" value="Unassembled WGS sequence"/>
</dbReference>
<evidence type="ECO:0000313" key="2">
    <source>
        <dbReference type="EMBL" id="RDW70889.1"/>
    </source>
</evidence>
<evidence type="ECO:0000313" key="3">
    <source>
        <dbReference type="Proteomes" id="UP000256690"/>
    </source>
</evidence>
<gene>
    <name evidence="2" type="ORF">DSM5745_08400</name>
</gene>
<comment type="caution">
    <text evidence="2">The sequence shown here is derived from an EMBL/GenBank/DDBJ whole genome shotgun (WGS) entry which is preliminary data.</text>
</comment>
<organism evidence="2 3">
    <name type="scientific">Aspergillus mulundensis</name>
    <dbReference type="NCBI Taxonomy" id="1810919"/>
    <lineage>
        <taxon>Eukaryota</taxon>
        <taxon>Fungi</taxon>
        <taxon>Dikarya</taxon>
        <taxon>Ascomycota</taxon>
        <taxon>Pezizomycotina</taxon>
        <taxon>Eurotiomycetes</taxon>
        <taxon>Eurotiomycetidae</taxon>
        <taxon>Eurotiales</taxon>
        <taxon>Aspergillaceae</taxon>
        <taxon>Aspergillus</taxon>
        <taxon>Aspergillus subgen. Nidulantes</taxon>
    </lineage>
</organism>
<reference evidence="2 3" key="1">
    <citation type="journal article" date="2018" name="IMA Fungus">
        <title>IMA Genome-F 9: Draft genome sequence of Annulohypoxylon stygium, Aspergillus mulundensis, Berkeleyomyces basicola (syn. Thielaviopsis basicola), Ceratocystis smalleyi, two Cercospora beticola strains, Coleophoma cylindrospora, Fusarium fracticaudum, Phialophora cf. hyalina, and Morchella septimelata.</title>
        <authorList>
            <person name="Wingfield B.D."/>
            <person name="Bills G.F."/>
            <person name="Dong Y."/>
            <person name="Huang W."/>
            <person name="Nel W.J."/>
            <person name="Swalarsk-Parry B.S."/>
            <person name="Vaghefi N."/>
            <person name="Wilken P.M."/>
            <person name="An Z."/>
            <person name="de Beer Z.W."/>
            <person name="De Vos L."/>
            <person name="Chen L."/>
            <person name="Duong T.A."/>
            <person name="Gao Y."/>
            <person name="Hammerbacher A."/>
            <person name="Kikkert J.R."/>
            <person name="Li Y."/>
            <person name="Li H."/>
            <person name="Li K."/>
            <person name="Li Q."/>
            <person name="Liu X."/>
            <person name="Ma X."/>
            <person name="Naidoo K."/>
            <person name="Pethybridge S.J."/>
            <person name="Sun J."/>
            <person name="Steenkamp E.T."/>
            <person name="van der Nest M.A."/>
            <person name="van Wyk S."/>
            <person name="Wingfield M.J."/>
            <person name="Xiong C."/>
            <person name="Yue Q."/>
            <person name="Zhang X."/>
        </authorList>
    </citation>
    <scope>NUCLEOTIDE SEQUENCE [LARGE SCALE GENOMIC DNA]</scope>
    <source>
        <strain evidence="2 3">DSM 5745</strain>
    </source>
</reference>
<proteinExistence type="predicted"/>
<dbReference type="RefSeq" id="XP_026601420.1">
    <property type="nucleotide sequence ID" value="XM_026750416.1"/>
</dbReference>
<dbReference type="AlphaFoldDB" id="A0A3D8RA12"/>
<keyword evidence="3" id="KW-1185">Reference proteome</keyword>
<name>A0A3D8RA12_9EURO</name>
<dbReference type="EMBL" id="PVWQ01000010">
    <property type="protein sequence ID" value="RDW70889.1"/>
    <property type="molecule type" value="Genomic_DNA"/>
</dbReference>
<feature type="region of interest" description="Disordered" evidence="1">
    <location>
        <begin position="243"/>
        <end position="262"/>
    </location>
</feature>
<evidence type="ECO:0000256" key="1">
    <source>
        <dbReference type="SAM" id="MobiDB-lite"/>
    </source>
</evidence>
<sequence length="707" mass="78790">MDVGVGDIIQGAKIVWAIYTSFKDGPGGAKSDFAAFKTEFNLVRATLEKLQAIANKYPGEDLDLGDGYQQTIAQCASFIKKHRSLTRDVGRRRSVQERLLSAWDTVSWPLERAEAELLRAHLEGHIHFATLKLTANNRDDTRQMRTEHVEILKAVRAMSAQVSLILRRCAPDESPDALDVKYLSRTHRRRLAHLLEPIPALNAIPENDVIAQSESDAALQRIQVITGRLEYLATRLDTIGRQLTPSPERISPLRRSDTSGSIGSDTTIISPVVELLNQIGGEVQEALDKVGYEHVIVPSRQQTDSIGRSTKALNNAAEDWGLFKERLQFRIMHPLDGPSPRLDFTVGQLDIAPEPDPPPRTPRGMSSPEEWHSPRQPSPARVPVRPAGSAIIETWPFDSDPPHSPVSVGSTWRRRSSIPSQLLTEHPVQVFFPDPNRRGSYVHPPVTCSVTAFLDPRSSRRDVIEGINAETGLKLVHSLDRENPSKNVKDSMMPYLMYSRHSSAASNPLSIGFMGSHQIEITQDGRADMLHVTPIYVCHDKQDFDRFQNTLLRRTVLFNGDIKLIHSSTLPEGHCSQETVRVLQDPTGALSILYFGSHRGPSHSPRFLDIPVSDFCAPKREGRTKIRLPVSGTRRHSFTSGLLPRRNSVESTVTATSHDSRTSRASGSSSSGCDAWWKKEKWIQFDFVTEDDSEAFVSALNLQQASI</sequence>
<feature type="compositionally biased region" description="Low complexity" evidence="1">
    <location>
        <begin position="663"/>
        <end position="673"/>
    </location>
</feature>
<feature type="region of interest" description="Disordered" evidence="1">
    <location>
        <begin position="348"/>
        <end position="384"/>
    </location>
</feature>
<evidence type="ECO:0008006" key="4">
    <source>
        <dbReference type="Google" id="ProtNLM"/>
    </source>
</evidence>
<protein>
    <recommendedName>
        <fullName evidence="4">Fungal N-terminal domain-containing protein</fullName>
    </recommendedName>
</protein>
<feature type="region of interest" description="Disordered" evidence="1">
    <location>
        <begin position="648"/>
        <end position="673"/>
    </location>
</feature>